<dbReference type="InterPro" id="IPR009056">
    <property type="entry name" value="Cyt_c-like_dom"/>
</dbReference>
<keyword evidence="9" id="KW-1185">Reference proteome</keyword>
<dbReference type="Gene3D" id="1.10.760.10">
    <property type="entry name" value="Cytochrome c-like domain"/>
    <property type="match status" value="2"/>
</dbReference>
<dbReference type="InterPro" id="IPR036909">
    <property type="entry name" value="Cyt_c-like_dom_sf"/>
</dbReference>
<evidence type="ECO:0000256" key="6">
    <source>
        <dbReference type="PROSITE-ProRule" id="PRU00433"/>
    </source>
</evidence>
<dbReference type="Pfam" id="PF03150">
    <property type="entry name" value="CCP_MauG"/>
    <property type="match status" value="1"/>
</dbReference>
<dbReference type="InterPro" id="IPR051395">
    <property type="entry name" value="Cytochrome_c_Peroxidase/MauG"/>
</dbReference>
<accession>A0A5S9N062</accession>
<dbReference type="GO" id="GO:0046872">
    <property type="term" value="F:metal ion binding"/>
    <property type="evidence" value="ECO:0007669"/>
    <property type="project" value="UniProtKB-KW"/>
</dbReference>
<dbReference type="InterPro" id="IPR004852">
    <property type="entry name" value="Di-haem_cyt_c_peroxidsae"/>
</dbReference>
<evidence type="ECO:0000256" key="4">
    <source>
        <dbReference type="ARBA" id="ARBA00023002"/>
    </source>
</evidence>
<protein>
    <submittedName>
        <fullName evidence="8">Cytochrome c551 peroxidase</fullName>
        <ecNumber evidence="8">1.11.1.5</ecNumber>
    </submittedName>
</protein>
<organism evidence="8 9">
    <name type="scientific">BD1-7 clade bacterium</name>
    <dbReference type="NCBI Taxonomy" id="2029982"/>
    <lineage>
        <taxon>Bacteria</taxon>
        <taxon>Pseudomonadati</taxon>
        <taxon>Pseudomonadota</taxon>
        <taxon>Gammaproteobacteria</taxon>
        <taxon>Cellvibrionales</taxon>
        <taxon>Spongiibacteraceae</taxon>
        <taxon>BD1-7 clade</taxon>
    </lineage>
</organism>
<evidence type="ECO:0000313" key="9">
    <source>
        <dbReference type="Proteomes" id="UP000441399"/>
    </source>
</evidence>
<dbReference type="EMBL" id="CACSIO010000001">
    <property type="protein sequence ID" value="CAA0082530.1"/>
    <property type="molecule type" value="Genomic_DNA"/>
</dbReference>
<dbReference type="SUPFAM" id="SSF46626">
    <property type="entry name" value="Cytochrome c"/>
    <property type="match status" value="2"/>
</dbReference>
<proteinExistence type="predicted"/>
<gene>
    <name evidence="8" type="primary">ccp_1</name>
    <name evidence="8" type="ORF">OPDIPICF_00425</name>
</gene>
<dbReference type="AlphaFoldDB" id="A0A5S9N062"/>
<sequence>MRNRQILALTCFGLVLAGAENIRAESINDVELRNLAKYYSTGVSQQPRTEPIPPPTAPKAELGKKLFFSKDLGGDKDTACVSCHHPLLGGGDHLSLPIGSQATIPDLLGPGRTHSATRARATGMLYDGGPTVPRVAPTTFNAALWQQVMFLDGRVEALPDGGVRTPDTPFGVADPKAPNLIHGQALFPVTSPEEMASSAFEGKSNDEIRDALAQRVSANPQWQVEFDRVYGDEAVITFSRIAESIAQYEASQWLTDSPWQAFMEGDNHAINRQEKAGATLFFQEVKQGGAGCAACHNGENFSDEAFHALAMPQIGRGKDDGVTGSDDFGRMRETGKIKDKYSFRTPQLLNVSATYPYSHAGGYETLEDVVRHHLNVEEAVNNYDFTLTNLSQPGLQNTHAEANTRKALSVVKRRQENGNTPLKNVDLSNKQVKQLVSFLHTLTDPCVEKPKCLAQWVAEPDAGLNILEAQFAAPQSRTQFSTNR</sequence>
<evidence type="ECO:0000256" key="3">
    <source>
        <dbReference type="ARBA" id="ARBA00022723"/>
    </source>
</evidence>
<keyword evidence="3 6" id="KW-0479">Metal-binding</keyword>
<evidence type="ECO:0000256" key="1">
    <source>
        <dbReference type="ARBA" id="ARBA00004196"/>
    </source>
</evidence>
<dbReference type="GO" id="GO:0004130">
    <property type="term" value="F:cytochrome-c peroxidase activity"/>
    <property type="evidence" value="ECO:0007669"/>
    <property type="project" value="UniProtKB-EC"/>
</dbReference>
<dbReference type="Proteomes" id="UP000441399">
    <property type="component" value="Unassembled WGS sequence"/>
</dbReference>
<feature type="domain" description="Cytochrome c" evidence="7">
    <location>
        <begin position="58"/>
        <end position="220"/>
    </location>
</feature>
<dbReference type="GO" id="GO:0030313">
    <property type="term" value="C:cell envelope"/>
    <property type="evidence" value="ECO:0007669"/>
    <property type="project" value="UniProtKB-SubCell"/>
</dbReference>
<name>A0A5S9N062_9GAMM</name>
<reference evidence="8 9" key="1">
    <citation type="submission" date="2019-11" db="EMBL/GenBank/DDBJ databases">
        <authorList>
            <person name="Holert J."/>
        </authorList>
    </citation>
    <scope>NUCLEOTIDE SEQUENCE [LARGE SCALE GENOMIC DNA]</scope>
    <source>
        <strain evidence="8">SB11_3</strain>
    </source>
</reference>
<dbReference type="OrthoDB" id="9805202at2"/>
<dbReference type="GO" id="GO:0009055">
    <property type="term" value="F:electron transfer activity"/>
    <property type="evidence" value="ECO:0007669"/>
    <property type="project" value="InterPro"/>
</dbReference>
<evidence type="ECO:0000256" key="2">
    <source>
        <dbReference type="ARBA" id="ARBA00022617"/>
    </source>
</evidence>
<keyword evidence="8" id="KW-0575">Peroxidase</keyword>
<feature type="domain" description="Cytochrome c" evidence="7">
    <location>
        <begin position="272"/>
        <end position="443"/>
    </location>
</feature>
<dbReference type="PROSITE" id="PS51007">
    <property type="entry name" value="CYTC"/>
    <property type="match status" value="2"/>
</dbReference>
<evidence type="ECO:0000259" key="7">
    <source>
        <dbReference type="PROSITE" id="PS51007"/>
    </source>
</evidence>
<dbReference type="GO" id="GO:0020037">
    <property type="term" value="F:heme binding"/>
    <property type="evidence" value="ECO:0007669"/>
    <property type="project" value="InterPro"/>
</dbReference>
<keyword evidence="4 8" id="KW-0560">Oxidoreductase</keyword>
<comment type="subcellular location">
    <subcellularLocation>
        <location evidence="1">Cell envelope</location>
    </subcellularLocation>
</comment>
<keyword evidence="5 6" id="KW-0408">Iron</keyword>
<dbReference type="EC" id="1.11.1.5" evidence="8"/>
<dbReference type="PANTHER" id="PTHR30600">
    <property type="entry name" value="CYTOCHROME C PEROXIDASE-RELATED"/>
    <property type="match status" value="1"/>
</dbReference>
<evidence type="ECO:0000256" key="5">
    <source>
        <dbReference type="ARBA" id="ARBA00023004"/>
    </source>
</evidence>
<evidence type="ECO:0000313" key="8">
    <source>
        <dbReference type="EMBL" id="CAA0082530.1"/>
    </source>
</evidence>
<keyword evidence="2 6" id="KW-0349">Heme</keyword>